<sequence>MFIDSYPMTNIWNRKTTQMKFINPTSSLWVILGAVHEPGHWIFAAISPMERRSLVLDSLGNAASKVKQCLESTRSFMRLKGFNVSRWTANTVKMPRLVEYLS</sequence>
<comment type="caution">
    <text evidence="1">The sequence shown here is derived from an EMBL/GenBank/DDBJ whole genome shotgun (WGS) entry which is preliminary data.</text>
</comment>
<name>A0A6A5FSP2_PERFL</name>
<evidence type="ECO:0000313" key="2">
    <source>
        <dbReference type="Proteomes" id="UP000465112"/>
    </source>
</evidence>
<organism evidence="1 2">
    <name type="scientific">Perca fluviatilis</name>
    <name type="common">European perch</name>
    <dbReference type="NCBI Taxonomy" id="8168"/>
    <lineage>
        <taxon>Eukaryota</taxon>
        <taxon>Metazoa</taxon>
        <taxon>Chordata</taxon>
        <taxon>Craniata</taxon>
        <taxon>Vertebrata</taxon>
        <taxon>Euteleostomi</taxon>
        <taxon>Actinopterygii</taxon>
        <taxon>Neopterygii</taxon>
        <taxon>Teleostei</taxon>
        <taxon>Neoteleostei</taxon>
        <taxon>Acanthomorphata</taxon>
        <taxon>Eupercaria</taxon>
        <taxon>Perciformes</taxon>
        <taxon>Percoidei</taxon>
        <taxon>Percidae</taxon>
        <taxon>Percinae</taxon>
        <taxon>Perca</taxon>
    </lineage>
</organism>
<protein>
    <recommendedName>
        <fullName evidence="3">Ubiquitin-like protease family profile domain-containing protein</fullName>
    </recommendedName>
</protein>
<accession>A0A6A5FSP2</accession>
<dbReference type="Proteomes" id="UP000465112">
    <property type="component" value="Chromosome 1"/>
</dbReference>
<dbReference type="EMBL" id="VHII01000001">
    <property type="protein sequence ID" value="KAF1395698.1"/>
    <property type="molecule type" value="Genomic_DNA"/>
</dbReference>
<keyword evidence="2" id="KW-1185">Reference proteome</keyword>
<reference evidence="1 2" key="1">
    <citation type="submission" date="2019-06" db="EMBL/GenBank/DDBJ databases">
        <title>A chromosome-scale genome assembly of the European perch, Perca fluviatilis.</title>
        <authorList>
            <person name="Roques C."/>
            <person name="Zahm M."/>
            <person name="Cabau C."/>
            <person name="Klopp C."/>
            <person name="Bouchez O."/>
            <person name="Donnadieu C."/>
            <person name="Kuhl H."/>
            <person name="Gislard M."/>
            <person name="Guendouz S."/>
            <person name="Journot L."/>
            <person name="Haffray P."/>
            <person name="Bestin A."/>
            <person name="Morvezen R."/>
            <person name="Feron R."/>
            <person name="Wen M."/>
            <person name="Jouanno E."/>
            <person name="Herpin A."/>
            <person name="Schartl M."/>
            <person name="Postlethwait J."/>
            <person name="Schaerlinger B."/>
            <person name="Chardard D."/>
            <person name="Lecocq T."/>
            <person name="Poncet C."/>
            <person name="Jaffrelo L."/>
            <person name="Lampietro C."/>
            <person name="Guiguen Y."/>
        </authorList>
    </citation>
    <scope>NUCLEOTIDE SEQUENCE [LARGE SCALE GENOMIC DNA]</scope>
    <source>
        <tissue evidence="1">Blood</tissue>
    </source>
</reference>
<dbReference type="AlphaFoldDB" id="A0A6A5FSP2"/>
<proteinExistence type="predicted"/>
<evidence type="ECO:0000313" key="1">
    <source>
        <dbReference type="EMBL" id="KAF1395698.1"/>
    </source>
</evidence>
<evidence type="ECO:0008006" key="3">
    <source>
        <dbReference type="Google" id="ProtNLM"/>
    </source>
</evidence>
<gene>
    <name evidence="1" type="ORF">PFLUV_G00014410</name>
</gene>
<dbReference type="Gene3D" id="3.40.395.10">
    <property type="entry name" value="Adenoviral Proteinase, Chain A"/>
    <property type="match status" value="1"/>
</dbReference>